<protein>
    <submittedName>
        <fullName evidence="2">Uncharacterized protein</fullName>
    </submittedName>
</protein>
<proteinExistence type="predicted"/>
<dbReference type="Proteomes" id="UP001164929">
    <property type="component" value="Chromosome 10"/>
</dbReference>
<reference evidence="2" key="1">
    <citation type="journal article" date="2023" name="Mol. Ecol. Resour.">
        <title>Chromosome-level genome assembly of a triploid poplar Populus alba 'Berolinensis'.</title>
        <authorList>
            <person name="Chen S."/>
            <person name="Yu Y."/>
            <person name="Wang X."/>
            <person name="Wang S."/>
            <person name="Zhang T."/>
            <person name="Zhou Y."/>
            <person name="He R."/>
            <person name="Meng N."/>
            <person name="Wang Y."/>
            <person name="Liu W."/>
            <person name="Liu Z."/>
            <person name="Liu J."/>
            <person name="Guo Q."/>
            <person name="Huang H."/>
            <person name="Sederoff R.R."/>
            <person name="Wang G."/>
            <person name="Qu G."/>
            <person name="Chen S."/>
        </authorList>
    </citation>
    <scope>NUCLEOTIDE SEQUENCE</scope>
    <source>
        <strain evidence="2">SC-2020</strain>
    </source>
</reference>
<sequence>MTGVVIRVLSDPTRASSLLMAKKMNLVSLVLQLLFLVSLLSGVTHGSAYRFSLMEESPGANGKDDRPRPPPPKGYDPREISTPP</sequence>
<name>A0AAD6Q741_9ROSI</name>
<gene>
    <name evidence="2" type="ORF">NC653_024926</name>
</gene>
<evidence type="ECO:0000313" key="2">
    <source>
        <dbReference type="EMBL" id="KAJ6981669.1"/>
    </source>
</evidence>
<dbReference type="EMBL" id="JAQIZT010000010">
    <property type="protein sequence ID" value="KAJ6981669.1"/>
    <property type="molecule type" value="Genomic_DNA"/>
</dbReference>
<evidence type="ECO:0000256" key="1">
    <source>
        <dbReference type="SAM" id="MobiDB-lite"/>
    </source>
</evidence>
<comment type="caution">
    <text evidence="2">The sequence shown here is derived from an EMBL/GenBank/DDBJ whole genome shotgun (WGS) entry which is preliminary data.</text>
</comment>
<feature type="region of interest" description="Disordered" evidence="1">
    <location>
        <begin position="55"/>
        <end position="84"/>
    </location>
</feature>
<dbReference type="AlphaFoldDB" id="A0AAD6Q741"/>
<evidence type="ECO:0000313" key="3">
    <source>
        <dbReference type="Proteomes" id="UP001164929"/>
    </source>
</evidence>
<keyword evidence="3" id="KW-1185">Reference proteome</keyword>
<organism evidence="2 3">
    <name type="scientific">Populus alba x Populus x berolinensis</name>
    <dbReference type="NCBI Taxonomy" id="444605"/>
    <lineage>
        <taxon>Eukaryota</taxon>
        <taxon>Viridiplantae</taxon>
        <taxon>Streptophyta</taxon>
        <taxon>Embryophyta</taxon>
        <taxon>Tracheophyta</taxon>
        <taxon>Spermatophyta</taxon>
        <taxon>Magnoliopsida</taxon>
        <taxon>eudicotyledons</taxon>
        <taxon>Gunneridae</taxon>
        <taxon>Pentapetalae</taxon>
        <taxon>rosids</taxon>
        <taxon>fabids</taxon>
        <taxon>Malpighiales</taxon>
        <taxon>Salicaceae</taxon>
        <taxon>Saliceae</taxon>
        <taxon>Populus</taxon>
    </lineage>
</organism>
<feature type="compositionally biased region" description="Basic and acidic residues" evidence="1">
    <location>
        <begin position="75"/>
        <end position="84"/>
    </location>
</feature>
<accession>A0AAD6Q741</accession>